<gene>
    <name evidence="2" type="ORF">G7Y89_g9594</name>
</gene>
<dbReference type="SUPFAM" id="SSF56112">
    <property type="entry name" value="Protein kinase-like (PK-like)"/>
    <property type="match status" value="1"/>
</dbReference>
<dbReference type="PROSITE" id="PS50011">
    <property type="entry name" value="PROTEIN_KINASE_DOM"/>
    <property type="match status" value="1"/>
</dbReference>
<dbReference type="GO" id="GO:0004672">
    <property type="term" value="F:protein kinase activity"/>
    <property type="evidence" value="ECO:0007669"/>
    <property type="project" value="InterPro"/>
</dbReference>
<accession>A0A8H4VZH4</accession>
<dbReference type="Proteomes" id="UP000566819">
    <property type="component" value="Unassembled WGS sequence"/>
</dbReference>
<dbReference type="AlphaFoldDB" id="A0A8H4VZH4"/>
<keyword evidence="3" id="KW-1185">Reference proteome</keyword>
<organism evidence="2 3">
    <name type="scientific">Cudoniella acicularis</name>
    <dbReference type="NCBI Taxonomy" id="354080"/>
    <lineage>
        <taxon>Eukaryota</taxon>
        <taxon>Fungi</taxon>
        <taxon>Dikarya</taxon>
        <taxon>Ascomycota</taxon>
        <taxon>Pezizomycotina</taxon>
        <taxon>Leotiomycetes</taxon>
        <taxon>Helotiales</taxon>
        <taxon>Tricladiaceae</taxon>
        <taxon>Cudoniella</taxon>
    </lineage>
</organism>
<protein>
    <recommendedName>
        <fullName evidence="1">Protein kinase domain-containing protein</fullName>
    </recommendedName>
</protein>
<dbReference type="InterPro" id="IPR011009">
    <property type="entry name" value="Kinase-like_dom_sf"/>
</dbReference>
<dbReference type="EMBL" id="JAAMPI010000796">
    <property type="protein sequence ID" value="KAF4628558.1"/>
    <property type="molecule type" value="Genomic_DNA"/>
</dbReference>
<name>A0A8H4VZH4_9HELO</name>
<dbReference type="GO" id="GO:0005524">
    <property type="term" value="F:ATP binding"/>
    <property type="evidence" value="ECO:0007669"/>
    <property type="project" value="InterPro"/>
</dbReference>
<feature type="domain" description="Protein kinase" evidence="1">
    <location>
        <begin position="55"/>
        <end position="293"/>
    </location>
</feature>
<evidence type="ECO:0000259" key="1">
    <source>
        <dbReference type="PROSITE" id="PS50011"/>
    </source>
</evidence>
<reference evidence="2 3" key="1">
    <citation type="submission" date="2020-03" db="EMBL/GenBank/DDBJ databases">
        <title>Draft Genome Sequence of Cudoniella acicularis.</title>
        <authorList>
            <person name="Buettner E."/>
            <person name="Kellner H."/>
        </authorList>
    </citation>
    <scope>NUCLEOTIDE SEQUENCE [LARGE SCALE GENOMIC DNA]</scope>
    <source>
        <strain evidence="2 3">DSM 108380</strain>
    </source>
</reference>
<sequence>MISFGKLTYRLEYTEDLDTYQKNIRIFFTYYLRRPIPPPEISATPSPWDIVLDSWLCKRTVGLGGFITVCAAKNLSAGKTEATKFFVRNRKKWPEIAKEFNIYDHIPTHPCLLQKAGVYYEIGDRWLVGPSDVDEAHERYGLPALPEKVAIITTPYAQFILHHYLPSLSLPARLLVFRQILESVSVLHSAEVPFIHRDLKPSNIGTISYEGPQVELMILDYGQRFRCSPGIQRMEMQGLKDTKLQKRRIRSMEPLSIYGLVESYVFGCLDLTFILREIPITRGRGDVQKLRND</sequence>
<proteinExistence type="predicted"/>
<dbReference type="OrthoDB" id="3516685at2759"/>
<evidence type="ECO:0000313" key="2">
    <source>
        <dbReference type="EMBL" id="KAF4628558.1"/>
    </source>
</evidence>
<dbReference type="InterPro" id="IPR000719">
    <property type="entry name" value="Prot_kinase_dom"/>
</dbReference>
<comment type="caution">
    <text evidence="2">The sequence shown here is derived from an EMBL/GenBank/DDBJ whole genome shotgun (WGS) entry which is preliminary data.</text>
</comment>
<evidence type="ECO:0000313" key="3">
    <source>
        <dbReference type="Proteomes" id="UP000566819"/>
    </source>
</evidence>
<dbReference type="Gene3D" id="1.10.510.10">
    <property type="entry name" value="Transferase(Phosphotransferase) domain 1"/>
    <property type="match status" value="1"/>
</dbReference>
<dbReference type="Pfam" id="PF00069">
    <property type="entry name" value="Pkinase"/>
    <property type="match status" value="1"/>
</dbReference>